<dbReference type="GO" id="GO:0005789">
    <property type="term" value="C:endoplasmic reticulum membrane"/>
    <property type="evidence" value="ECO:0007669"/>
    <property type="project" value="TreeGrafter"/>
</dbReference>
<keyword evidence="1" id="KW-0812">Transmembrane</keyword>
<dbReference type="InterPro" id="IPR018253">
    <property type="entry name" value="DnaJ_domain_CS"/>
</dbReference>
<sequence length="294" mass="33548">MERMRAMSNDQIIQHILSNRNNYYSILFVERQSSTDQIKVNYKKIAVRCHPDKNHENKQASEAFKLLNTAHSTLSDTTKRGVYDRNGVSGVQRHESGRPGAAGGARYAHYGAPPGDIFEELFGFRRQAARGPQRPRPGVHVEEVDIQPQILILIPVFLLLLLSIFMGSSSFFSEDDDGSDLSRGGRGVYGSSLRGSQSVAQQFSLAPDPERGYVVPRVTTLHQLNVKYYVSRKVEEILKHKRELLLAVEENVLKSQRNYLNSRCEAETYLYRSQRKKAIPKICEEYQEYRRKIG</sequence>
<dbReference type="PROSITE" id="PS00636">
    <property type="entry name" value="DNAJ_1"/>
    <property type="match status" value="1"/>
</dbReference>
<dbReference type="EMBL" id="LR877147">
    <property type="protein sequence ID" value="CAD2214343.1"/>
    <property type="molecule type" value="Genomic_DNA"/>
</dbReference>
<dbReference type="InterPro" id="IPR001623">
    <property type="entry name" value="DnaJ_domain"/>
</dbReference>
<keyword evidence="1" id="KW-1133">Transmembrane helix</keyword>
<dbReference type="PROSITE" id="PS50076">
    <property type="entry name" value="DNAJ_2"/>
    <property type="match status" value="1"/>
</dbReference>
<dbReference type="InterPro" id="IPR036869">
    <property type="entry name" value="J_dom_sf"/>
</dbReference>
<dbReference type="Proteomes" id="UP000515908">
    <property type="component" value="Chromosome 03"/>
</dbReference>
<gene>
    <name evidence="3" type="ORF">ADEAN_000178800</name>
</gene>
<dbReference type="CDD" id="cd06257">
    <property type="entry name" value="DnaJ"/>
    <property type="match status" value="1"/>
</dbReference>
<keyword evidence="1" id="KW-0472">Membrane</keyword>
<organism evidence="3 4">
    <name type="scientific">Angomonas deanei</name>
    <dbReference type="NCBI Taxonomy" id="59799"/>
    <lineage>
        <taxon>Eukaryota</taxon>
        <taxon>Discoba</taxon>
        <taxon>Euglenozoa</taxon>
        <taxon>Kinetoplastea</taxon>
        <taxon>Metakinetoplastina</taxon>
        <taxon>Trypanosomatida</taxon>
        <taxon>Trypanosomatidae</taxon>
        <taxon>Strigomonadinae</taxon>
        <taxon>Angomonas</taxon>
    </lineage>
</organism>
<dbReference type="PANTHER" id="PTHR43908">
    <property type="entry name" value="AT29763P-RELATED"/>
    <property type="match status" value="1"/>
</dbReference>
<dbReference type="GO" id="GO:0071218">
    <property type="term" value="P:cellular response to misfolded protein"/>
    <property type="evidence" value="ECO:0007669"/>
    <property type="project" value="TreeGrafter"/>
</dbReference>
<feature type="domain" description="J" evidence="2">
    <location>
        <begin position="22"/>
        <end position="87"/>
    </location>
</feature>
<dbReference type="GO" id="GO:0030544">
    <property type="term" value="F:Hsp70 protein binding"/>
    <property type="evidence" value="ECO:0007669"/>
    <property type="project" value="TreeGrafter"/>
</dbReference>
<feature type="transmembrane region" description="Helical" evidence="1">
    <location>
        <begin position="150"/>
        <end position="172"/>
    </location>
</feature>
<evidence type="ECO:0000259" key="2">
    <source>
        <dbReference type="PROSITE" id="PS50076"/>
    </source>
</evidence>
<dbReference type="InterPro" id="IPR051100">
    <property type="entry name" value="DnaJ_subfamily_B/C"/>
</dbReference>
<dbReference type="VEuPathDB" id="TriTrypDB:ADEAN_000178800"/>
<evidence type="ECO:0000313" key="4">
    <source>
        <dbReference type="Proteomes" id="UP000515908"/>
    </source>
</evidence>
<dbReference type="PANTHER" id="PTHR43908:SF3">
    <property type="entry name" value="AT29763P-RELATED"/>
    <property type="match status" value="1"/>
</dbReference>
<name>A0A7G2C6F8_9TRYP</name>
<evidence type="ECO:0000256" key="1">
    <source>
        <dbReference type="SAM" id="Phobius"/>
    </source>
</evidence>
<accession>A0A7G2C6F8</accession>
<keyword evidence="4" id="KW-1185">Reference proteome</keyword>
<dbReference type="AlphaFoldDB" id="A0A7G2C6F8"/>
<dbReference type="SMART" id="SM00271">
    <property type="entry name" value="DnaJ"/>
    <property type="match status" value="1"/>
</dbReference>
<dbReference type="PRINTS" id="PR00625">
    <property type="entry name" value="JDOMAIN"/>
</dbReference>
<dbReference type="SUPFAM" id="SSF46565">
    <property type="entry name" value="Chaperone J-domain"/>
    <property type="match status" value="1"/>
</dbReference>
<dbReference type="Pfam" id="PF00226">
    <property type="entry name" value="DnaJ"/>
    <property type="match status" value="1"/>
</dbReference>
<reference evidence="3 4" key="1">
    <citation type="submission" date="2020-08" db="EMBL/GenBank/DDBJ databases">
        <authorList>
            <person name="Newling K."/>
            <person name="Davey J."/>
            <person name="Forrester S."/>
        </authorList>
    </citation>
    <scope>NUCLEOTIDE SEQUENCE [LARGE SCALE GENOMIC DNA]</scope>
    <source>
        <strain evidence="4">Crithidia deanei Carvalho (ATCC PRA-265)</strain>
    </source>
</reference>
<protein>
    <submittedName>
        <fullName evidence="3">DnaJ domain containing protein, putative</fullName>
    </submittedName>
</protein>
<dbReference type="Gene3D" id="1.10.287.110">
    <property type="entry name" value="DnaJ domain"/>
    <property type="match status" value="1"/>
</dbReference>
<proteinExistence type="predicted"/>
<evidence type="ECO:0000313" key="3">
    <source>
        <dbReference type="EMBL" id="CAD2214343.1"/>
    </source>
</evidence>